<gene>
    <name evidence="1" type="ORF">OR214_02485</name>
</gene>
<dbReference type="PATRIC" id="fig|1264675.3.peg.2416"/>
<dbReference type="Proteomes" id="UP000013280">
    <property type="component" value="Unassembled WGS sequence"/>
</dbReference>
<evidence type="ECO:0000313" key="2">
    <source>
        <dbReference type="Proteomes" id="UP000013280"/>
    </source>
</evidence>
<reference evidence="1 2" key="1">
    <citation type="journal article" date="2013" name="Genome Announc.">
        <title>Draft Genome Sequence for Ralstonia sp. Strain OR214, a Bacterium with Potential for Bioremediation.</title>
        <authorList>
            <person name="Utturkar S.M."/>
            <person name="Bollmann A."/>
            <person name="Brzoska R.M."/>
            <person name="Klingeman D.M."/>
            <person name="Epstein S.E."/>
            <person name="Palumbo A.V."/>
            <person name="Brown S.D."/>
        </authorList>
    </citation>
    <scope>NUCLEOTIDE SEQUENCE [LARGE SCALE GENOMIC DNA]</scope>
    <source>
        <strain evidence="1 2">OR214</strain>
    </source>
</reference>
<comment type="caution">
    <text evidence="1">The sequence shown here is derived from an EMBL/GenBank/DDBJ whole genome shotgun (WGS) entry which is preliminary data.</text>
</comment>
<organism evidence="1 2">
    <name type="scientific">Ralstonia pickettii OR214</name>
    <dbReference type="NCBI Taxonomy" id="1264675"/>
    <lineage>
        <taxon>Bacteria</taxon>
        <taxon>Pseudomonadati</taxon>
        <taxon>Pseudomonadota</taxon>
        <taxon>Betaproteobacteria</taxon>
        <taxon>Burkholderiales</taxon>
        <taxon>Burkholderiaceae</taxon>
        <taxon>Ralstonia</taxon>
    </lineage>
</organism>
<dbReference type="RefSeq" id="WP_004630962.1">
    <property type="nucleotide sequence ID" value="NZ_APMQ01000006.1"/>
</dbReference>
<accession>R0E5T0</accession>
<dbReference type="AlphaFoldDB" id="R0E5T0"/>
<name>R0E5T0_RALPI</name>
<dbReference type="EMBL" id="APMQ01000006">
    <property type="protein sequence ID" value="ENZ77484.1"/>
    <property type="molecule type" value="Genomic_DNA"/>
</dbReference>
<proteinExistence type="predicted"/>
<protein>
    <submittedName>
        <fullName evidence="1">Uncharacterized protein</fullName>
    </submittedName>
</protein>
<evidence type="ECO:0000313" key="1">
    <source>
        <dbReference type="EMBL" id="ENZ77484.1"/>
    </source>
</evidence>
<sequence>MGLSAGQQVNQVFLGGIPDQSSLVGNLNAITPLTNEQYNTNAATTATTATVSQMAGANDCVLNMTGTLGAGANLTTPTATALISALFGPNSPVIGSSWKVRILNTSGGAFSWTLVGGTGVTVNGTATIAQNTWREFQVTVSSATTLTMQNIGGAATV</sequence>